<proteinExistence type="predicted"/>
<protein>
    <submittedName>
        <fullName evidence="2">Uncharacterized protein</fullName>
    </submittedName>
</protein>
<feature type="transmembrane region" description="Helical" evidence="1">
    <location>
        <begin position="185"/>
        <end position="205"/>
    </location>
</feature>
<feature type="transmembrane region" description="Helical" evidence="1">
    <location>
        <begin position="151"/>
        <end position="173"/>
    </location>
</feature>
<sequence>MKAVMGIAGYVLREAAARKFILAFLLGVTGLLVTIALSLRIEVVDGALAASRLFGELISKDIRAVDVALRPVFMTAAGLVFYGGILFGVVACSDFAPSLMSPGRIEHLLALPLRRWHILAGTFIGVMTLAVLGAVYGSVGLVVIFGVKTGYWTMGPIIAALLACVSFAAVYSVMLTTSTLVRSPALCAALGGVTLVLGIVAGYRAKIAPFIEEGFMRSIFKGGTLLIPRLSSLASASMDLAASKPLEVHSLPMLLVGVFVFSLGVLSLGFWWFEGRDY</sequence>
<accession>A0A250INU8</accession>
<dbReference type="RefSeq" id="WP_095980989.1">
    <property type="nucleotide sequence ID" value="NZ_CP022163.1"/>
</dbReference>
<reference evidence="2 3" key="1">
    <citation type="submission" date="2017-06" db="EMBL/GenBank/DDBJ databases">
        <authorList>
            <person name="Kim H.J."/>
            <person name="Triplett B.A."/>
        </authorList>
    </citation>
    <scope>NUCLEOTIDE SEQUENCE [LARGE SCALE GENOMIC DNA]</scope>
    <source>
        <strain evidence="2 3">DSM 14713</strain>
    </source>
</reference>
<gene>
    <name evidence="2" type="ORF">MEBOL_006350</name>
</gene>
<feature type="transmembrane region" description="Helical" evidence="1">
    <location>
        <begin position="20"/>
        <end position="41"/>
    </location>
</feature>
<dbReference type="Proteomes" id="UP000217289">
    <property type="component" value="Chromosome"/>
</dbReference>
<keyword evidence="1" id="KW-1133">Transmembrane helix</keyword>
<feature type="transmembrane region" description="Helical" evidence="1">
    <location>
        <begin position="254"/>
        <end position="273"/>
    </location>
</feature>
<evidence type="ECO:0000313" key="2">
    <source>
        <dbReference type="EMBL" id="ATB32861.1"/>
    </source>
</evidence>
<keyword evidence="1" id="KW-0812">Transmembrane</keyword>
<feature type="transmembrane region" description="Helical" evidence="1">
    <location>
        <begin position="116"/>
        <end position="145"/>
    </location>
</feature>
<dbReference type="KEGG" id="mbd:MEBOL_006350"/>
<name>A0A250INU8_9BACT</name>
<evidence type="ECO:0000313" key="3">
    <source>
        <dbReference type="Proteomes" id="UP000217289"/>
    </source>
</evidence>
<organism evidence="2 3">
    <name type="scientific">Melittangium boletus DSM 14713</name>
    <dbReference type="NCBI Taxonomy" id="1294270"/>
    <lineage>
        <taxon>Bacteria</taxon>
        <taxon>Pseudomonadati</taxon>
        <taxon>Myxococcota</taxon>
        <taxon>Myxococcia</taxon>
        <taxon>Myxococcales</taxon>
        <taxon>Cystobacterineae</taxon>
        <taxon>Archangiaceae</taxon>
        <taxon>Melittangium</taxon>
    </lineage>
</organism>
<feature type="transmembrane region" description="Helical" evidence="1">
    <location>
        <begin position="72"/>
        <end position="96"/>
    </location>
</feature>
<evidence type="ECO:0000256" key="1">
    <source>
        <dbReference type="SAM" id="Phobius"/>
    </source>
</evidence>
<dbReference type="AlphaFoldDB" id="A0A250INU8"/>
<dbReference type="EMBL" id="CP022163">
    <property type="protein sequence ID" value="ATB32861.1"/>
    <property type="molecule type" value="Genomic_DNA"/>
</dbReference>
<dbReference type="OrthoDB" id="5498071at2"/>
<keyword evidence="3" id="KW-1185">Reference proteome</keyword>
<keyword evidence="1" id="KW-0472">Membrane</keyword>